<feature type="region of interest" description="Disordered" evidence="1">
    <location>
        <begin position="54"/>
        <end position="94"/>
    </location>
</feature>
<dbReference type="AlphaFoldDB" id="A0A813IVR9"/>
<organism evidence="2 3">
    <name type="scientific">Polarella glacialis</name>
    <name type="common">Dinoflagellate</name>
    <dbReference type="NCBI Taxonomy" id="89957"/>
    <lineage>
        <taxon>Eukaryota</taxon>
        <taxon>Sar</taxon>
        <taxon>Alveolata</taxon>
        <taxon>Dinophyceae</taxon>
        <taxon>Suessiales</taxon>
        <taxon>Suessiaceae</taxon>
        <taxon>Polarella</taxon>
    </lineage>
</organism>
<evidence type="ECO:0000256" key="1">
    <source>
        <dbReference type="SAM" id="MobiDB-lite"/>
    </source>
</evidence>
<proteinExistence type="predicted"/>
<gene>
    <name evidence="2" type="ORF">PGLA2088_LOCUS12008</name>
</gene>
<name>A0A813IVR9_POLGL</name>
<dbReference type="EMBL" id="CAJNNW010014065">
    <property type="protein sequence ID" value="CAE8656185.1"/>
    <property type="molecule type" value="Genomic_DNA"/>
</dbReference>
<sequence>MEASRGGSGRLELIHAGRVLGGSSREATLGSLGLGTPGAVVVVLERGAAGSAAAAASTQPGASAQLQQQQPQQEQQQQPAASAQLQRSPAAGGAEAIAAASERLWKALGVRWLAATAGKHHPLWLESCHCTWPDAAISRA</sequence>
<accession>A0A813IVR9</accession>
<protein>
    <submittedName>
        <fullName evidence="2">Uncharacterized protein</fullName>
    </submittedName>
</protein>
<reference evidence="2" key="1">
    <citation type="submission" date="2021-02" db="EMBL/GenBank/DDBJ databases">
        <authorList>
            <person name="Dougan E. K."/>
            <person name="Rhodes N."/>
            <person name="Thang M."/>
            <person name="Chan C."/>
        </authorList>
    </citation>
    <scope>NUCLEOTIDE SEQUENCE</scope>
</reference>
<evidence type="ECO:0000313" key="3">
    <source>
        <dbReference type="Proteomes" id="UP000626109"/>
    </source>
</evidence>
<dbReference type="Proteomes" id="UP000626109">
    <property type="component" value="Unassembled WGS sequence"/>
</dbReference>
<comment type="caution">
    <text evidence="2">The sequence shown here is derived from an EMBL/GenBank/DDBJ whole genome shotgun (WGS) entry which is preliminary data.</text>
</comment>
<evidence type="ECO:0000313" key="2">
    <source>
        <dbReference type="EMBL" id="CAE8656185.1"/>
    </source>
</evidence>